<keyword evidence="1" id="KW-0472">Membrane</keyword>
<organism evidence="2 3">
    <name type="scientific">Rubripirellula tenax</name>
    <dbReference type="NCBI Taxonomy" id="2528015"/>
    <lineage>
        <taxon>Bacteria</taxon>
        <taxon>Pseudomonadati</taxon>
        <taxon>Planctomycetota</taxon>
        <taxon>Planctomycetia</taxon>
        <taxon>Pirellulales</taxon>
        <taxon>Pirellulaceae</taxon>
        <taxon>Rubripirellula</taxon>
    </lineage>
</organism>
<dbReference type="AlphaFoldDB" id="A0A5C6E431"/>
<name>A0A5C6E431_9BACT</name>
<protein>
    <submittedName>
        <fullName evidence="2">Uncharacterized protein</fullName>
    </submittedName>
</protein>
<dbReference type="Proteomes" id="UP000318288">
    <property type="component" value="Unassembled WGS sequence"/>
</dbReference>
<keyword evidence="1" id="KW-1133">Transmembrane helix</keyword>
<evidence type="ECO:0000313" key="2">
    <source>
        <dbReference type="EMBL" id="TWU43672.1"/>
    </source>
</evidence>
<keyword evidence="1" id="KW-0812">Transmembrane</keyword>
<reference evidence="2 3" key="1">
    <citation type="submission" date="2019-02" db="EMBL/GenBank/DDBJ databases">
        <title>Deep-cultivation of Planctomycetes and their phenomic and genomic characterization uncovers novel biology.</title>
        <authorList>
            <person name="Wiegand S."/>
            <person name="Jogler M."/>
            <person name="Boedeker C."/>
            <person name="Pinto D."/>
            <person name="Vollmers J."/>
            <person name="Rivas-Marin E."/>
            <person name="Kohn T."/>
            <person name="Peeters S.H."/>
            <person name="Heuer A."/>
            <person name="Rast P."/>
            <person name="Oberbeckmann S."/>
            <person name="Bunk B."/>
            <person name="Jeske O."/>
            <person name="Meyerdierks A."/>
            <person name="Storesund J.E."/>
            <person name="Kallscheuer N."/>
            <person name="Luecker S."/>
            <person name="Lage O.M."/>
            <person name="Pohl T."/>
            <person name="Merkel B.J."/>
            <person name="Hornburger P."/>
            <person name="Mueller R.-W."/>
            <person name="Bruemmer F."/>
            <person name="Labrenz M."/>
            <person name="Spormann A.M."/>
            <person name="Op Den Camp H."/>
            <person name="Overmann J."/>
            <person name="Amann R."/>
            <person name="Jetten M.S.M."/>
            <person name="Mascher T."/>
            <person name="Medema M.H."/>
            <person name="Devos D.P."/>
            <person name="Kaster A.-K."/>
            <person name="Ovreas L."/>
            <person name="Rohde M."/>
            <person name="Galperin M.Y."/>
            <person name="Jogler C."/>
        </authorList>
    </citation>
    <scope>NUCLEOTIDE SEQUENCE [LARGE SCALE GENOMIC DNA]</scope>
    <source>
        <strain evidence="2 3">Poly51</strain>
    </source>
</reference>
<sequence length="93" mass="10535">MFWGFVAAASFALSIYIATNLNARWHDPWLTPRHSQSMTLWWRFGGVMGRVMLLSLPFGIALCFSASTKRKRLIARLLTVTLILVPLLLGFPI</sequence>
<comment type="caution">
    <text evidence="2">The sequence shown here is derived from an EMBL/GenBank/DDBJ whole genome shotgun (WGS) entry which is preliminary data.</text>
</comment>
<dbReference type="EMBL" id="SJPW01000014">
    <property type="protein sequence ID" value="TWU43672.1"/>
    <property type="molecule type" value="Genomic_DNA"/>
</dbReference>
<keyword evidence="3" id="KW-1185">Reference proteome</keyword>
<gene>
    <name evidence="2" type="ORF">Poly51_61940</name>
</gene>
<proteinExistence type="predicted"/>
<accession>A0A5C6E431</accession>
<evidence type="ECO:0000256" key="1">
    <source>
        <dbReference type="SAM" id="Phobius"/>
    </source>
</evidence>
<feature type="transmembrane region" description="Helical" evidence="1">
    <location>
        <begin position="73"/>
        <end position="91"/>
    </location>
</feature>
<feature type="transmembrane region" description="Helical" evidence="1">
    <location>
        <begin position="47"/>
        <end position="66"/>
    </location>
</feature>
<evidence type="ECO:0000313" key="3">
    <source>
        <dbReference type="Proteomes" id="UP000318288"/>
    </source>
</evidence>